<dbReference type="InterPro" id="IPR015500">
    <property type="entry name" value="Peptidase_S8_subtilisin-rel"/>
</dbReference>
<gene>
    <name evidence="9" type="ORF">IAB03_07470</name>
</gene>
<dbReference type="PROSITE" id="PS00136">
    <property type="entry name" value="SUBTILASE_ASP"/>
    <property type="match status" value="1"/>
</dbReference>
<accession>A0A9D1SCR2</accession>
<dbReference type="EMBL" id="DVNA01000168">
    <property type="protein sequence ID" value="HIU55624.1"/>
    <property type="molecule type" value="Genomic_DNA"/>
</dbReference>
<dbReference type="InterPro" id="IPR023827">
    <property type="entry name" value="Peptidase_S8_Asp-AS"/>
</dbReference>
<keyword evidence="7" id="KW-0732">Signal</keyword>
<dbReference type="InterPro" id="IPR017317">
    <property type="entry name" value="Pept_S8_subtilisin_bacteroid-2"/>
</dbReference>
<feature type="domain" description="Peptidase S8/S53" evidence="8">
    <location>
        <begin position="171"/>
        <end position="440"/>
    </location>
</feature>
<comment type="caution">
    <text evidence="9">The sequence shown here is derived from an EMBL/GenBank/DDBJ whole genome shotgun (WGS) entry which is preliminary data.</text>
</comment>
<dbReference type="InterPro" id="IPR036852">
    <property type="entry name" value="Peptidase_S8/S53_dom_sf"/>
</dbReference>
<dbReference type="InterPro" id="IPR000209">
    <property type="entry name" value="Peptidase_S8/S53_dom"/>
</dbReference>
<dbReference type="PANTHER" id="PTHR43806:SF67">
    <property type="entry name" value="EGF-LIKE DOMAIN-CONTAINING PROTEIN"/>
    <property type="match status" value="1"/>
</dbReference>
<dbReference type="PROSITE" id="PS00138">
    <property type="entry name" value="SUBTILASE_SER"/>
    <property type="match status" value="1"/>
</dbReference>
<evidence type="ECO:0000256" key="7">
    <source>
        <dbReference type="SAM" id="SignalP"/>
    </source>
</evidence>
<dbReference type="PIRSF" id="PIRSF037903">
    <property type="entry name" value="Subtilisin_rel_GFO_2223"/>
    <property type="match status" value="1"/>
</dbReference>
<evidence type="ECO:0000256" key="5">
    <source>
        <dbReference type="PROSITE-ProRule" id="PRU01240"/>
    </source>
</evidence>
<dbReference type="GO" id="GO:0004252">
    <property type="term" value="F:serine-type endopeptidase activity"/>
    <property type="evidence" value="ECO:0007669"/>
    <property type="project" value="UniProtKB-UniRule"/>
</dbReference>
<evidence type="ECO:0000259" key="8">
    <source>
        <dbReference type="Pfam" id="PF00082"/>
    </source>
</evidence>
<reference evidence="9" key="2">
    <citation type="journal article" date="2021" name="PeerJ">
        <title>Extensive microbial diversity within the chicken gut microbiome revealed by metagenomics and culture.</title>
        <authorList>
            <person name="Gilroy R."/>
            <person name="Ravi A."/>
            <person name="Getino M."/>
            <person name="Pursley I."/>
            <person name="Horton D.L."/>
            <person name="Alikhan N.F."/>
            <person name="Baker D."/>
            <person name="Gharbi K."/>
            <person name="Hall N."/>
            <person name="Watson M."/>
            <person name="Adriaenssens E.M."/>
            <person name="Foster-Nyarko E."/>
            <person name="Jarju S."/>
            <person name="Secka A."/>
            <person name="Antonio M."/>
            <person name="Oren A."/>
            <person name="Chaudhuri R.R."/>
            <person name="La Ragione R."/>
            <person name="Hildebrand F."/>
            <person name="Pallen M.J."/>
        </authorList>
    </citation>
    <scope>NUCLEOTIDE SEQUENCE</scope>
    <source>
        <strain evidence="9">CHK158-818</strain>
    </source>
</reference>
<keyword evidence="4 5" id="KW-0720">Serine protease</keyword>
<reference evidence="9" key="1">
    <citation type="submission" date="2020-10" db="EMBL/GenBank/DDBJ databases">
        <authorList>
            <person name="Gilroy R."/>
        </authorList>
    </citation>
    <scope>NUCLEOTIDE SEQUENCE</scope>
    <source>
        <strain evidence="9">CHK158-818</strain>
    </source>
</reference>
<dbReference type="InterPro" id="IPR023828">
    <property type="entry name" value="Peptidase_S8_Ser-AS"/>
</dbReference>
<feature type="active site" description="Charge relay system" evidence="5">
    <location>
        <position position="216"/>
    </location>
</feature>
<dbReference type="GO" id="GO:0006508">
    <property type="term" value="P:proteolysis"/>
    <property type="evidence" value="ECO:0007669"/>
    <property type="project" value="UniProtKB-KW"/>
</dbReference>
<dbReference type="PANTHER" id="PTHR43806">
    <property type="entry name" value="PEPTIDASE S8"/>
    <property type="match status" value="1"/>
</dbReference>
<proteinExistence type="inferred from homology"/>
<evidence type="ECO:0000313" key="10">
    <source>
        <dbReference type="Proteomes" id="UP000824112"/>
    </source>
</evidence>
<feature type="signal peptide" evidence="7">
    <location>
        <begin position="1"/>
        <end position="19"/>
    </location>
</feature>
<evidence type="ECO:0000256" key="2">
    <source>
        <dbReference type="ARBA" id="ARBA00022670"/>
    </source>
</evidence>
<dbReference type="PROSITE" id="PS51892">
    <property type="entry name" value="SUBTILASE"/>
    <property type="match status" value="1"/>
</dbReference>
<evidence type="ECO:0000256" key="6">
    <source>
        <dbReference type="RuleBase" id="RU003355"/>
    </source>
</evidence>
<feature type="active site" description="Charge relay system" evidence="5">
    <location>
        <position position="394"/>
    </location>
</feature>
<feature type="chain" id="PRO_5038540921" evidence="7">
    <location>
        <begin position="20"/>
        <end position="459"/>
    </location>
</feature>
<sequence>MRQLVFLLCFLCCIPLMQAEETLKFRVYLKDKPTGEYRLDNPRVFLSPKSIARRERQKISINISDIPVYRPYIAQIEQASGGKCVTTSRWQNTAVVSVADSSALAKITALPFVDSVKLVWVKPEVIPVKPKSSGKIRKEKQQKDRKNRYGAGLQQIALHNGEKLHKAGFKGKGMTIAVIDAGFKYADVNYTIDPSRIAGTHDFVEPQSDFFLTHEHGTMVLATIAARNKGVLTGTAPEATFWLLRSEDADTEFPVEEDYWTAAAEFADSVGVDVITSSLGYSLYDIRSLGKPQSTLGRDKSFITRTAETGAQKGMLILCSAGNEYTSEWHAITIPGDAKNILTVGAIDSQLQPSTFSGAGYTDERGVKPDIVALGTAAATTDPAGNVTRANGTSFATPIMAGLATCLWQALPQLSAQEIIQLIRDNSSLRLAPDTLQGYGIPDIYNAYLTAKRQLETQK</sequence>
<dbReference type="PRINTS" id="PR00723">
    <property type="entry name" value="SUBTILISIN"/>
</dbReference>
<evidence type="ECO:0000256" key="3">
    <source>
        <dbReference type="ARBA" id="ARBA00022801"/>
    </source>
</evidence>
<dbReference type="InterPro" id="IPR050131">
    <property type="entry name" value="Peptidase_S8_subtilisin-like"/>
</dbReference>
<dbReference type="Proteomes" id="UP000824112">
    <property type="component" value="Unassembled WGS sequence"/>
</dbReference>
<comment type="similarity">
    <text evidence="1 5 6">Belongs to the peptidase S8 family.</text>
</comment>
<dbReference type="Pfam" id="PF00082">
    <property type="entry name" value="Peptidase_S8"/>
    <property type="match status" value="1"/>
</dbReference>
<keyword evidence="3 5" id="KW-0378">Hydrolase</keyword>
<name>A0A9D1SCR2_9BACT</name>
<evidence type="ECO:0000256" key="4">
    <source>
        <dbReference type="ARBA" id="ARBA00022825"/>
    </source>
</evidence>
<evidence type="ECO:0000256" key="1">
    <source>
        <dbReference type="ARBA" id="ARBA00011073"/>
    </source>
</evidence>
<evidence type="ECO:0000313" key="9">
    <source>
        <dbReference type="EMBL" id="HIU55624.1"/>
    </source>
</evidence>
<dbReference type="AlphaFoldDB" id="A0A9D1SCR2"/>
<dbReference type="Gene3D" id="3.40.50.200">
    <property type="entry name" value="Peptidase S8/S53 domain"/>
    <property type="match status" value="1"/>
</dbReference>
<feature type="active site" description="Charge relay system" evidence="5">
    <location>
        <position position="180"/>
    </location>
</feature>
<keyword evidence="2 5" id="KW-0645">Protease</keyword>
<organism evidence="9 10">
    <name type="scientific">Candidatus Gallibacteroides avistercoris</name>
    <dbReference type="NCBI Taxonomy" id="2840833"/>
    <lineage>
        <taxon>Bacteria</taxon>
        <taxon>Pseudomonadati</taxon>
        <taxon>Bacteroidota</taxon>
        <taxon>Bacteroidia</taxon>
        <taxon>Bacteroidales</taxon>
        <taxon>Bacteroidaceae</taxon>
        <taxon>Bacteroidaceae incertae sedis</taxon>
        <taxon>Candidatus Gallibacteroides</taxon>
    </lineage>
</organism>
<dbReference type="SUPFAM" id="SSF52743">
    <property type="entry name" value="Subtilisin-like"/>
    <property type="match status" value="1"/>
</dbReference>
<protein>
    <submittedName>
        <fullName evidence="9">S8 family serine peptidase</fullName>
    </submittedName>
</protein>